<evidence type="ECO:0000313" key="3">
    <source>
        <dbReference type="EMBL" id="KXZ44313.1"/>
    </source>
</evidence>
<reference evidence="4" key="1">
    <citation type="journal article" date="2016" name="Nat. Commun.">
        <title>The Gonium pectorale genome demonstrates co-option of cell cycle regulation during the evolution of multicellularity.</title>
        <authorList>
            <person name="Hanschen E.R."/>
            <person name="Marriage T.N."/>
            <person name="Ferris P.J."/>
            <person name="Hamaji T."/>
            <person name="Toyoda A."/>
            <person name="Fujiyama A."/>
            <person name="Neme R."/>
            <person name="Noguchi H."/>
            <person name="Minakuchi Y."/>
            <person name="Suzuki M."/>
            <person name="Kawai-Toyooka H."/>
            <person name="Smith D.R."/>
            <person name="Sparks H."/>
            <person name="Anderson J."/>
            <person name="Bakaric R."/>
            <person name="Luria V."/>
            <person name="Karger A."/>
            <person name="Kirschner M.W."/>
            <person name="Durand P.M."/>
            <person name="Michod R.E."/>
            <person name="Nozaki H."/>
            <person name="Olson B.J."/>
        </authorList>
    </citation>
    <scope>NUCLEOTIDE SEQUENCE [LARGE SCALE GENOMIC DNA]</scope>
    <source>
        <strain evidence="4">NIES-2863</strain>
    </source>
</reference>
<feature type="region of interest" description="Disordered" evidence="2">
    <location>
        <begin position="1"/>
        <end position="28"/>
    </location>
</feature>
<keyword evidence="4" id="KW-1185">Reference proteome</keyword>
<protein>
    <submittedName>
        <fullName evidence="3">Uncharacterized protein</fullName>
    </submittedName>
</protein>
<dbReference type="AlphaFoldDB" id="A0A150G3B7"/>
<organism evidence="3 4">
    <name type="scientific">Gonium pectorale</name>
    <name type="common">Green alga</name>
    <dbReference type="NCBI Taxonomy" id="33097"/>
    <lineage>
        <taxon>Eukaryota</taxon>
        <taxon>Viridiplantae</taxon>
        <taxon>Chlorophyta</taxon>
        <taxon>core chlorophytes</taxon>
        <taxon>Chlorophyceae</taxon>
        <taxon>CS clade</taxon>
        <taxon>Chlamydomonadales</taxon>
        <taxon>Volvocaceae</taxon>
        <taxon>Gonium</taxon>
    </lineage>
</organism>
<name>A0A150G3B7_GONPE</name>
<keyword evidence="1" id="KW-0175">Coiled coil</keyword>
<evidence type="ECO:0000256" key="1">
    <source>
        <dbReference type="SAM" id="Coils"/>
    </source>
</evidence>
<dbReference type="OrthoDB" id="534322at2759"/>
<evidence type="ECO:0000313" key="4">
    <source>
        <dbReference type="Proteomes" id="UP000075714"/>
    </source>
</evidence>
<evidence type="ECO:0000256" key="2">
    <source>
        <dbReference type="SAM" id="MobiDB-lite"/>
    </source>
</evidence>
<comment type="caution">
    <text evidence="3">The sequence shown here is derived from an EMBL/GenBank/DDBJ whole genome shotgun (WGS) entry which is preliminary data.</text>
</comment>
<gene>
    <name evidence="3" type="ORF">GPECTOR_69g406</name>
</gene>
<dbReference type="Proteomes" id="UP000075714">
    <property type="component" value="Unassembled WGS sequence"/>
</dbReference>
<accession>A0A150G3B7</accession>
<feature type="coiled-coil region" evidence="1">
    <location>
        <begin position="59"/>
        <end position="86"/>
    </location>
</feature>
<dbReference type="EMBL" id="LSYV01000070">
    <property type="protein sequence ID" value="KXZ44313.1"/>
    <property type="molecule type" value="Genomic_DNA"/>
</dbReference>
<proteinExistence type="predicted"/>
<sequence>MKSQLQKLIGGDDLSALPGNSPVASDEELAEKARQAFLEVERLLGQKSGSKGRVDGAAIAVLEAENERLRLEATTLLMRQQQLEELLEKHSASGKIARS</sequence>